<evidence type="ECO:0000313" key="3">
    <source>
        <dbReference type="EMBL" id="KAA6395776.1"/>
    </source>
</evidence>
<organism evidence="3 4">
    <name type="scientific">Streblomastix strix</name>
    <dbReference type="NCBI Taxonomy" id="222440"/>
    <lineage>
        <taxon>Eukaryota</taxon>
        <taxon>Metamonada</taxon>
        <taxon>Preaxostyla</taxon>
        <taxon>Oxymonadida</taxon>
        <taxon>Streblomastigidae</taxon>
        <taxon>Streblomastix</taxon>
    </lineage>
</organism>
<dbReference type="AlphaFoldDB" id="A0A5J4WMC5"/>
<evidence type="ECO:0000313" key="4">
    <source>
        <dbReference type="Proteomes" id="UP000324800"/>
    </source>
</evidence>
<dbReference type="Proteomes" id="UP000324800">
    <property type="component" value="Unassembled WGS sequence"/>
</dbReference>
<protein>
    <submittedName>
        <fullName evidence="3">Uncharacterized protein</fullName>
    </submittedName>
</protein>
<feature type="signal peptide" evidence="2">
    <location>
        <begin position="1"/>
        <end position="26"/>
    </location>
</feature>
<accession>A0A5J4WMC5</accession>
<comment type="caution">
    <text evidence="3">The sequence shown here is derived from an EMBL/GenBank/DDBJ whole genome shotgun (WGS) entry which is preliminary data.</text>
</comment>
<evidence type="ECO:0000256" key="2">
    <source>
        <dbReference type="SAM" id="SignalP"/>
    </source>
</evidence>
<keyword evidence="1" id="KW-0472">Membrane</keyword>
<keyword evidence="1" id="KW-0812">Transmembrane</keyword>
<keyword evidence="1" id="KW-1133">Transmembrane helix</keyword>
<gene>
    <name evidence="3" type="ORF">EZS28_008696</name>
</gene>
<feature type="chain" id="PRO_5023908198" evidence="2">
    <location>
        <begin position="27"/>
        <end position="344"/>
    </location>
</feature>
<reference evidence="3 4" key="1">
    <citation type="submission" date="2019-03" db="EMBL/GenBank/DDBJ databases">
        <title>Single cell metagenomics reveals metabolic interactions within the superorganism composed of flagellate Streblomastix strix and complex community of Bacteroidetes bacteria on its surface.</title>
        <authorList>
            <person name="Treitli S.C."/>
            <person name="Kolisko M."/>
            <person name="Husnik F."/>
            <person name="Keeling P."/>
            <person name="Hampl V."/>
        </authorList>
    </citation>
    <scope>NUCLEOTIDE SEQUENCE [LARGE SCALE GENOMIC DNA]</scope>
    <source>
        <strain evidence="3">ST1C</strain>
    </source>
</reference>
<sequence>MYWGSTFLKRSFWKLLLLLMPSDLHQHVPSGGEVGAASGPSSSCGKFWDVVLMLLYSLRSFWLLIYKLQRAFIFQNIWKIVQVLLTLVLFMSIFRLFLFWTNKGLESQTIYALSRMMTLWRSAKTFTFSPSTCYDDVPNQGGLIDTIGPSLVVGYVDQNSNINDRLNLPSARKGSAAMPPDPDIQLMQLGEEVPKEYVNILQQQDGEQVPTQALPEEDAIQQRLDESPNQQPNQQAIQQVTNQFNEVGGVKDQLPDSASQFIRGQMQQGQTRSQISEEAQEANDEILKGLKYIVGSTDRKYQWYTNEGQTVLRQAQRIQLLSRSLDPLTYVRFLSHYLPFYFYS</sequence>
<evidence type="ECO:0000256" key="1">
    <source>
        <dbReference type="SAM" id="Phobius"/>
    </source>
</evidence>
<keyword evidence="2" id="KW-0732">Signal</keyword>
<dbReference type="EMBL" id="SNRW01001595">
    <property type="protein sequence ID" value="KAA6395776.1"/>
    <property type="molecule type" value="Genomic_DNA"/>
</dbReference>
<name>A0A5J4WMC5_9EUKA</name>
<feature type="transmembrane region" description="Helical" evidence="1">
    <location>
        <begin position="80"/>
        <end position="100"/>
    </location>
</feature>
<proteinExistence type="predicted"/>